<evidence type="ECO:0000313" key="1">
    <source>
        <dbReference type="EMBL" id="GIQ92876.1"/>
    </source>
</evidence>
<sequence>FSPFDEVAKRLHAHGLTSQRVVNQAESNTLIGDESANPVLTRLSKQVGVYGTVVA</sequence>
<comment type="caution">
    <text evidence="1">The sequence shown here is derived from an EMBL/GenBank/DDBJ whole genome shotgun (WGS) entry which is preliminary data.</text>
</comment>
<organism evidence="1 2">
    <name type="scientific">Kipferlia bialata</name>
    <dbReference type="NCBI Taxonomy" id="797122"/>
    <lineage>
        <taxon>Eukaryota</taxon>
        <taxon>Metamonada</taxon>
        <taxon>Carpediemonas-like organisms</taxon>
        <taxon>Kipferlia</taxon>
    </lineage>
</organism>
<evidence type="ECO:0000313" key="2">
    <source>
        <dbReference type="Proteomes" id="UP000265618"/>
    </source>
</evidence>
<protein>
    <submittedName>
        <fullName evidence="1">Uncharacterized protein</fullName>
    </submittedName>
</protein>
<feature type="non-terminal residue" evidence="1">
    <location>
        <position position="1"/>
    </location>
</feature>
<dbReference type="AlphaFoldDB" id="A0A9K3GSN1"/>
<proteinExistence type="predicted"/>
<dbReference type="Proteomes" id="UP000265618">
    <property type="component" value="Unassembled WGS sequence"/>
</dbReference>
<reference evidence="1 2" key="1">
    <citation type="journal article" date="2018" name="PLoS ONE">
        <title>The draft genome of Kipferlia bialata reveals reductive genome evolution in fornicate parasites.</title>
        <authorList>
            <person name="Tanifuji G."/>
            <person name="Takabayashi S."/>
            <person name="Kume K."/>
            <person name="Takagi M."/>
            <person name="Nakayama T."/>
            <person name="Kamikawa R."/>
            <person name="Inagaki Y."/>
            <person name="Hashimoto T."/>
        </authorList>
    </citation>
    <scope>NUCLEOTIDE SEQUENCE [LARGE SCALE GENOMIC DNA]</scope>
    <source>
        <strain evidence="1">NY0173</strain>
    </source>
</reference>
<name>A0A9K3GSN1_9EUKA</name>
<accession>A0A9K3GSN1</accession>
<dbReference type="EMBL" id="BDIP01010799">
    <property type="protein sequence ID" value="GIQ92876.1"/>
    <property type="molecule type" value="Genomic_DNA"/>
</dbReference>
<keyword evidence="2" id="KW-1185">Reference proteome</keyword>
<gene>
    <name evidence="1" type="ORF">KIPB_016911</name>
</gene>